<accession>A0A9W3WZW9</accession>
<dbReference type="RefSeq" id="WP_065483292.1">
    <property type="nucleotide sequence ID" value="NZ_CP015350.1"/>
</dbReference>
<proteinExistence type="predicted"/>
<evidence type="ECO:0000313" key="2">
    <source>
        <dbReference type="Proteomes" id="UP000092743"/>
    </source>
</evidence>
<dbReference type="Pfam" id="PF05263">
    <property type="entry name" value="DUF722"/>
    <property type="match status" value="1"/>
</dbReference>
<organism evidence="1 2">
    <name type="scientific">Bacillus thuringiensis</name>
    <dbReference type="NCBI Taxonomy" id="1428"/>
    <lineage>
        <taxon>Bacteria</taxon>
        <taxon>Bacillati</taxon>
        <taxon>Bacillota</taxon>
        <taxon>Bacilli</taxon>
        <taxon>Bacillales</taxon>
        <taxon>Bacillaceae</taxon>
        <taxon>Bacillus</taxon>
        <taxon>Bacillus cereus group</taxon>
    </lineage>
</organism>
<dbReference type="EMBL" id="CP015350">
    <property type="protein sequence ID" value="ANS47595.1"/>
    <property type="molecule type" value="Genomic_DNA"/>
</dbReference>
<dbReference type="Proteomes" id="UP000092743">
    <property type="component" value="Chromosome"/>
</dbReference>
<dbReference type="InterPro" id="IPR007927">
    <property type="entry name" value="DUF722"/>
</dbReference>
<protein>
    <recommendedName>
        <fullName evidence="3">DUF722 domain-containing protein</fullName>
    </recommendedName>
</protein>
<name>A0A9W3WZW9_BACTU</name>
<dbReference type="AlphaFoldDB" id="A0A9W3WZW9"/>
<sequence>MADRTREIDKLIKDFLRGKIDIKIKARRMWLLRYVPTENNGANKVKNNTSPQEWYVLKNEALDEGQDKELAELEYQKEILTMLWECESSETKQIVSLKLKDERRWYQVAQSLFISERTAQQRYYDFRDTVSEMLT</sequence>
<reference evidence="1 2" key="1">
    <citation type="submission" date="2016-04" db="EMBL/GenBank/DDBJ databases">
        <title>High quality genome of the nematocidal Bacillus thuringiensis MYBT18246.</title>
        <authorList>
            <person name="Hollensteiner J."/>
            <person name="Poehlein A."/>
            <person name="Sproeer C."/>
            <person name="Bunk B."/>
            <person name="Rosenstiel P."/>
            <person name="Schulenburg H."/>
            <person name="Liesegang H."/>
        </authorList>
    </citation>
    <scope>NUCLEOTIDE SEQUENCE [LARGE SCALE GENOMIC DNA]</scope>
    <source>
        <strain evidence="1 2">MYBT18246</strain>
    </source>
</reference>
<gene>
    <name evidence="1" type="ORF">BT246_22210</name>
</gene>
<evidence type="ECO:0008006" key="3">
    <source>
        <dbReference type="Google" id="ProtNLM"/>
    </source>
</evidence>
<evidence type="ECO:0000313" key="1">
    <source>
        <dbReference type="EMBL" id="ANS47595.1"/>
    </source>
</evidence>